<keyword evidence="3" id="KW-1185">Reference proteome</keyword>
<dbReference type="Proteomes" id="UP000605970">
    <property type="component" value="Unassembled WGS sequence"/>
</dbReference>
<evidence type="ECO:0000313" key="2">
    <source>
        <dbReference type="EMBL" id="KAF7636644.1"/>
    </source>
</evidence>
<sequence length="53" mass="5866">KDKIEESEESIQIVSINVPLKLGSSSKGSKTTKDNKQSTPLHPMVQKIIDTEK</sequence>
<protein>
    <submittedName>
        <fullName evidence="2">Uncharacterized protein</fullName>
    </submittedName>
</protein>
<dbReference type="AlphaFoldDB" id="A0A8S9ZTM0"/>
<comment type="caution">
    <text evidence="2">The sequence shown here is derived from an EMBL/GenBank/DDBJ whole genome shotgun (WGS) entry which is preliminary data.</text>
</comment>
<feature type="non-terminal residue" evidence="2">
    <location>
        <position position="53"/>
    </location>
</feature>
<organism evidence="2 3">
    <name type="scientific">Meloidogyne graminicola</name>
    <dbReference type="NCBI Taxonomy" id="189291"/>
    <lineage>
        <taxon>Eukaryota</taxon>
        <taxon>Metazoa</taxon>
        <taxon>Ecdysozoa</taxon>
        <taxon>Nematoda</taxon>
        <taxon>Chromadorea</taxon>
        <taxon>Rhabditida</taxon>
        <taxon>Tylenchina</taxon>
        <taxon>Tylenchomorpha</taxon>
        <taxon>Tylenchoidea</taxon>
        <taxon>Meloidogynidae</taxon>
        <taxon>Meloidogyninae</taxon>
        <taxon>Meloidogyne</taxon>
    </lineage>
</organism>
<feature type="region of interest" description="Disordered" evidence="1">
    <location>
        <begin position="22"/>
        <end position="53"/>
    </location>
</feature>
<proteinExistence type="predicted"/>
<name>A0A8S9ZTM0_9BILA</name>
<reference evidence="2" key="1">
    <citation type="journal article" date="2020" name="Ecol. Evol.">
        <title>Genome structure and content of the rice root-knot nematode (Meloidogyne graminicola).</title>
        <authorList>
            <person name="Phan N.T."/>
            <person name="Danchin E.G.J."/>
            <person name="Klopp C."/>
            <person name="Perfus-Barbeoch L."/>
            <person name="Kozlowski D.K."/>
            <person name="Koutsovoulos G.D."/>
            <person name="Lopez-Roques C."/>
            <person name="Bouchez O."/>
            <person name="Zahm M."/>
            <person name="Besnard G."/>
            <person name="Bellafiore S."/>
        </authorList>
    </citation>
    <scope>NUCLEOTIDE SEQUENCE</scope>
    <source>
        <strain evidence="2">VN-18</strain>
    </source>
</reference>
<accession>A0A8S9ZTM0</accession>
<feature type="non-terminal residue" evidence="2">
    <location>
        <position position="1"/>
    </location>
</feature>
<gene>
    <name evidence="2" type="ORF">Mgra_00003822</name>
</gene>
<dbReference type="EMBL" id="JABEBT010000027">
    <property type="protein sequence ID" value="KAF7636644.1"/>
    <property type="molecule type" value="Genomic_DNA"/>
</dbReference>
<evidence type="ECO:0000256" key="1">
    <source>
        <dbReference type="SAM" id="MobiDB-lite"/>
    </source>
</evidence>
<evidence type="ECO:0000313" key="3">
    <source>
        <dbReference type="Proteomes" id="UP000605970"/>
    </source>
</evidence>